<keyword evidence="6" id="KW-1185">Reference proteome</keyword>
<dbReference type="Pfam" id="PF07690">
    <property type="entry name" value="MFS_1"/>
    <property type="match status" value="1"/>
</dbReference>
<dbReference type="PANTHER" id="PTHR11360:SF251">
    <property type="entry name" value="MAJOR FACILITATOR SUPERFAMILY (MFS) PROFILE DOMAIN-CONTAINING PROTEIN"/>
    <property type="match status" value="1"/>
</dbReference>
<dbReference type="PROSITE" id="PS50850">
    <property type="entry name" value="MFS"/>
    <property type="match status" value="1"/>
</dbReference>
<dbReference type="OrthoDB" id="6499973at2759"/>
<gene>
    <name evidence="5" type="ORF">OS493_032707</name>
</gene>
<keyword evidence="3" id="KW-1133">Transmembrane helix</keyword>
<evidence type="ECO:0000256" key="1">
    <source>
        <dbReference type="ARBA" id="ARBA00004141"/>
    </source>
</evidence>
<accession>A0A9W9ZY08</accession>
<dbReference type="AlphaFoldDB" id="A0A9W9ZY08"/>
<evidence type="ECO:0000259" key="4">
    <source>
        <dbReference type="PROSITE" id="PS50850"/>
    </source>
</evidence>
<dbReference type="InterPro" id="IPR036259">
    <property type="entry name" value="MFS_trans_sf"/>
</dbReference>
<protein>
    <recommendedName>
        <fullName evidence="4">Major facilitator superfamily (MFS) profile domain-containing protein</fullName>
    </recommendedName>
</protein>
<feature type="transmembrane region" description="Helical" evidence="3">
    <location>
        <begin position="395"/>
        <end position="417"/>
    </location>
</feature>
<comment type="subcellular location">
    <subcellularLocation>
        <location evidence="1">Membrane</location>
        <topology evidence="1">Multi-pass membrane protein</topology>
    </subcellularLocation>
</comment>
<feature type="transmembrane region" description="Helical" evidence="3">
    <location>
        <begin position="159"/>
        <end position="181"/>
    </location>
</feature>
<feature type="transmembrane region" description="Helical" evidence="3">
    <location>
        <begin position="129"/>
        <end position="152"/>
    </location>
</feature>
<dbReference type="CDD" id="cd17352">
    <property type="entry name" value="MFS_MCT_SLC16"/>
    <property type="match status" value="1"/>
</dbReference>
<dbReference type="InterPro" id="IPR020846">
    <property type="entry name" value="MFS_dom"/>
</dbReference>
<dbReference type="InterPro" id="IPR050327">
    <property type="entry name" value="Proton-linked_MCT"/>
</dbReference>
<dbReference type="InterPro" id="IPR011701">
    <property type="entry name" value="MFS"/>
</dbReference>
<organism evidence="5 6">
    <name type="scientific">Desmophyllum pertusum</name>
    <dbReference type="NCBI Taxonomy" id="174260"/>
    <lineage>
        <taxon>Eukaryota</taxon>
        <taxon>Metazoa</taxon>
        <taxon>Cnidaria</taxon>
        <taxon>Anthozoa</taxon>
        <taxon>Hexacorallia</taxon>
        <taxon>Scleractinia</taxon>
        <taxon>Caryophylliina</taxon>
        <taxon>Caryophylliidae</taxon>
        <taxon>Desmophyllum</taxon>
    </lineage>
</organism>
<feature type="transmembrane region" description="Helical" evidence="3">
    <location>
        <begin position="81"/>
        <end position="102"/>
    </location>
</feature>
<evidence type="ECO:0000256" key="3">
    <source>
        <dbReference type="SAM" id="Phobius"/>
    </source>
</evidence>
<dbReference type="PANTHER" id="PTHR11360">
    <property type="entry name" value="MONOCARBOXYLATE TRANSPORTER"/>
    <property type="match status" value="1"/>
</dbReference>
<evidence type="ECO:0000256" key="2">
    <source>
        <dbReference type="SAM" id="MobiDB-lite"/>
    </source>
</evidence>
<dbReference type="Proteomes" id="UP001163046">
    <property type="component" value="Unassembled WGS sequence"/>
</dbReference>
<dbReference type="EMBL" id="MU825437">
    <property type="protein sequence ID" value="KAJ7389239.1"/>
    <property type="molecule type" value="Genomic_DNA"/>
</dbReference>
<dbReference type="SUPFAM" id="SSF103473">
    <property type="entry name" value="MFS general substrate transporter"/>
    <property type="match status" value="1"/>
</dbReference>
<proteinExistence type="predicted"/>
<dbReference type="GO" id="GO:0022857">
    <property type="term" value="F:transmembrane transporter activity"/>
    <property type="evidence" value="ECO:0007669"/>
    <property type="project" value="InterPro"/>
</dbReference>
<dbReference type="GO" id="GO:0016020">
    <property type="term" value="C:membrane"/>
    <property type="evidence" value="ECO:0007669"/>
    <property type="project" value="UniProtKB-SubCell"/>
</dbReference>
<reference evidence="5" key="1">
    <citation type="submission" date="2023-01" db="EMBL/GenBank/DDBJ databases">
        <title>Genome assembly of the deep-sea coral Lophelia pertusa.</title>
        <authorList>
            <person name="Herrera S."/>
            <person name="Cordes E."/>
        </authorList>
    </citation>
    <scope>NUCLEOTIDE SEQUENCE</scope>
    <source>
        <strain evidence="5">USNM1676648</strain>
        <tissue evidence="5">Polyp</tissue>
    </source>
</reference>
<sequence length="445" mass="48712">MTKRDNHEDMSTQPSDVEESQPRPEAAQLNEDESPSDGRWRWVVCLGVFVVNFLTVGQQNSAGVVYDALMEEYSTPRGETAWVASLASSMMYLFAAVGTYLAERYGSRIVVIPQASSPAPLRQRFKPLYLTYGVVWGLGASLGLFPSIVILTKYFRRRLALASGIALAGAASGGLVYGPIIEMLSSKFGISTTFRILAGLQSLMLLSALAFGPVTMVTGTNQQQSNRRFDLSIFNNKAYIIWVVGQCTFMVVFLVPFVHLVCFAEDKGVSKTDASLLTGFMSIGGVLGSLLFGALCDYPRFNRLKVCPAAVLFIGISTSAVTVATRYEWISVYAFAFGVFDGCYEMLLPVITRDLVGVHQVGHAIGALYCLMAFPKTIGPPMVGWIFDASKCYSISFYVTGGVAMLAAVIMFTLNWIKPVNLVEDRERLLPSEETEGSRKTLLYT</sequence>
<dbReference type="Gene3D" id="1.20.1250.20">
    <property type="entry name" value="MFS general substrate transporter like domains"/>
    <property type="match status" value="2"/>
</dbReference>
<feature type="compositionally biased region" description="Basic and acidic residues" evidence="2">
    <location>
        <begin position="1"/>
        <end position="10"/>
    </location>
</feature>
<feature type="transmembrane region" description="Helical" evidence="3">
    <location>
        <begin position="274"/>
        <end position="294"/>
    </location>
</feature>
<comment type="caution">
    <text evidence="5">The sequence shown here is derived from an EMBL/GenBank/DDBJ whole genome shotgun (WGS) entry which is preliminary data.</text>
</comment>
<feature type="transmembrane region" description="Helical" evidence="3">
    <location>
        <begin position="193"/>
        <end position="218"/>
    </location>
</feature>
<keyword evidence="3" id="KW-0472">Membrane</keyword>
<evidence type="ECO:0000313" key="5">
    <source>
        <dbReference type="EMBL" id="KAJ7389239.1"/>
    </source>
</evidence>
<feature type="transmembrane region" description="Helical" evidence="3">
    <location>
        <begin position="306"/>
        <end position="324"/>
    </location>
</feature>
<keyword evidence="3" id="KW-0812">Transmembrane</keyword>
<feature type="region of interest" description="Disordered" evidence="2">
    <location>
        <begin position="1"/>
        <end position="35"/>
    </location>
</feature>
<name>A0A9W9ZY08_9CNID</name>
<feature type="domain" description="Major facilitator superfamily (MFS) profile" evidence="4">
    <location>
        <begin position="238"/>
        <end position="445"/>
    </location>
</feature>
<evidence type="ECO:0000313" key="6">
    <source>
        <dbReference type="Proteomes" id="UP001163046"/>
    </source>
</evidence>
<feature type="transmembrane region" description="Helical" evidence="3">
    <location>
        <begin position="239"/>
        <end position="262"/>
    </location>
</feature>